<feature type="compositionally biased region" description="Low complexity" evidence="1">
    <location>
        <begin position="96"/>
        <end position="106"/>
    </location>
</feature>
<feature type="compositionally biased region" description="Low complexity" evidence="1">
    <location>
        <begin position="366"/>
        <end position="387"/>
    </location>
</feature>
<dbReference type="Proteomes" id="UP000218231">
    <property type="component" value="Unassembled WGS sequence"/>
</dbReference>
<accession>A0A2A2KY63</accession>
<comment type="caution">
    <text evidence="2">The sequence shown here is derived from an EMBL/GenBank/DDBJ whole genome shotgun (WGS) entry which is preliminary data.</text>
</comment>
<organism evidence="2 3">
    <name type="scientific">Diploscapter pachys</name>
    <dbReference type="NCBI Taxonomy" id="2018661"/>
    <lineage>
        <taxon>Eukaryota</taxon>
        <taxon>Metazoa</taxon>
        <taxon>Ecdysozoa</taxon>
        <taxon>Nematoda</taxon>
        <taxon>Chromadorea</taxon>
        <taxon>Rhabditida</taxon>
        <taxon>Rhabditina</taxon>
        <taxon>Rhabditomorpha</taxon>
        <taxon>Rhabditoidea</taxon>
        <taxon>Rhabditidae</taxon>
        <taxon>Diploscapter</taxon>
    </lineage>
</organism>
<feature type="compositionally biased region" description="Low complexity" evidence="1">
    <location>
        <begin position="258"/>
        <end position="279"/>
    </location>
</feature>
<protein>
    <submittedName>
        <fullName evidence="2">Uncharacterized protein</fullName>
    </submittedName>
</protein>
<name>A0A2A2KY63_9BILA</name>
<feature type="compositionally biased region" description="Low complexity" evidence="1">
    <location>
        <begin position="637"/>
        <end position="648"/>
    </location>
</feature>
<dbReference type="STRING" id="2018661.A0A2A2KY63"/>
<feature type="region of interest" description="Disordered" evidence="1">
    <location>
        <begin position="364"/>
        <end position="392"/>
    </location>
</feature>
<feature type="compositionally biased region" description="Polar residues" evidence="1">
    <location>
        <begin position="606"/>
        <end position="616"/>
    </location>
</feature>
<feature type="compositionally biased region" description="Polar residues" evidence="1">
    <location>
        <begin position="234"/>
        <end position="246"/>
    </location>
</feature>
<evidence type="ECO:0000313" key="3">
    <source>
        <dbReference type="Proteomes" id="UP000218231"/>
    </source>
</evidence>
<feature type="region of interest" description="Disordered" evidence="1">
    <location>
        <begin position="54"/>
        <end position="74"/>
    </location>
</feature>
<feature type="compositionally biased region" description="Low complexity" evidence="1">
    <location>
        <begin position="557"/>
        <end position="603"/>
    </location>
</feature>
<reference evidence="2 3" key="1">
    <citation type="journal article" date="2017" name="Curr. Biol.">
        <title>Genome architecture and evolution of a unichromosomal asexual nematode.</title>
        <authorList>
            <person name="Fradin H."/>
            <person name="Zegar C."/>
            <person name="Gutwein M."/>
            <person name="Lucas J."/>
            <person name="Kovtun M."/>
            <person name="Corcoran D."/>
            <person name="Baugh L.R."/>
            <person name="Kiontke K."/>
            <person name="Gunsalus K."/>
            <person name="Fitch D.H."/>
            <person name="Piano F."/>
        </authorList>
    </citation>
    <scope>NUCLEOTIDE SEQUENCE [LARGE SCALE GENOMIC DNA]</scope>
    <source>
        <strain evidence="2">PF1309</strain>
    </source>
</reference>
<dbReference type="EMBL" id="LIAE01007500">
    <property type="protein sequence ID" value="PAV78878.1"/>
    <property type="molecule type" value="Genomic_DNA"/>
</dbReference>
<feature type="region of interest" description="Disordered" evidence="1">
    <location>
        <begin position="557"/>
        <end position="648"/>
    </location>
</feature>
<sequence>MALKFSNSLKIIISIFQKFATSGSQNQKMANDIKKKAMKSVTATATTSAAVLAKKHVTQPSPSKPATNPLAASMQSQQQSLALALASIITGGSMPASASSTRAPASLQQTPPRSTAGSSSSSVQALSMNSSPLSSLSQFASSPQKKPKGLPPFSQKLKNLISGFESNTCNMGAKKKLNSSQLDLVIGILDQAVSDGFSQHEKSRLLNQISDYCGYQKNTLYLKVQNRRSENSKNPDASGNKQSSQSADDDVQIVGTVSKSASSQSQPTAPLSTSSTPSTINATSPVVPPEVKQMMNTILSADGYNLFNQYCPNWTESQKKNGQNMFAVAIQKNPTSGKRIHDRIVDKKPLDHAEYLRMIAEAIEQKPATPTTPSTSSKPAAGPSKATTTPQIQKLDSVNENLIFIEINKEVANILTNSERDFEAKKAIQQAVGGSAPKKPPFAISDKLSCLIQALAFVHWNKIKPRYNDEAKRREEMIKHVNFNLYPKLSQHVSLGRIWAEIGSSFDELRQILILPDIKTQIEKDKVDLAEVLKRSLTQKTTDKDSVIKTIGQLASMSNNSSKKSSSVAPRLTSTTPSSLSSSNPLSSRTTQSQQPQSSQQRQVFKHSNPSNSLSKPRSFARLSDGASPHMPLQNRNYANSSSNSANT</sequence>
<dbReference type="AlphaFoldDB" id="A0A2A2KY63"/>
<evidence type="ECO:0000313" key="2">
    <source>
        <dbReference type="EMBL" id="PAV78878.1"/>
    </source>
</evidence>
<gene>
    <name evidence="2" type="ORF">WR25_02945</name>
</gene>
<proteinExistence type="predicted"/>
<feature type="region of interest" description="Disordered" evidence="1">
    <location>
        <begin position="226"/>
        <end position="288"/>
    </location>
</feature>
<feature type="region of interest" description="Disordered" evidence="1">
    <location>
        <begin position="96"/>
        <end position="154"/>
    </location>
</feature>
<evidence type="ECO:0000256" key="1">
    <source>
        <dbReference type="SAM" id="MobiDB-lite"/>
    </source>
</evidence>
<keyword evidence="3" id="KW-1185">Reference proteome</keyword>
<feature type="compositionally biased region" description="Low complexity" evidence="1">
    <location>
        <begin position="114"/>
        <end position="142"/>
    </location>
</feature>